<keyword evidence="2" id="KW-0808">Transferase</keyword>
<accession>A0A6J6BXX9</accession>
<keyword evidence="1" id="KW-0489">Methyltransferase</keyword>
<gene>
    <name evidence="6" type="ORF">UFOPK1493_00518</name>
</gene>
<dbReference type="InterPro" id="IPR029063">
    <property type="entry name" value="SAM-dependent_MTases_sf"/>
</dbReference>
<dbReference type="GO" id="GO:0008170">
    <property type="term" value="F:N-methyltransferase activity"/>
    <property type="evidence" value="ECO:0007669"/>
    <property type="project" value="InterPro"/>
</dbReference>
<evidence type="ECO:0000256" key="4">
    <source>
        <dbReference type="ARBA" id="ARBA00022747"/>
    </source>
</evidence>
<evidence type="ECO:0000313" key="6">
    <source>
        <dbReference type="EMBL" id="CAB4544051.1"/>
    </source>
</evidence>
<dbReference type="PROSITE" id="PS00092">
    <property type="entry name" value="N6_MTASE"/>
    <property type="match status" value="1"/>
</dbReference>
<reference evidence="6" key="1">
    <citation type="submission" date="2020-05" db="EMBL/GenBank/DDBJ databases">
        <authorList>
            <person name="Chiriac C."/>
            <person name="Salcher M."/>
            <person name="Ghai R."/>
            <person name="Kavagutti S V."/>
        </authorList>
    </citation>
    <scope>NUCLEOTIDE SEQUENCE</scope>
</reference>
<dbReference type="PRINTS" id="PR00507">
    <property type="entry name" value="N12N6MTFRASE"/>
</dbReference>
<organism evidence="6">
    <name type="scientific">freshwater metagenome</name>
    <dbReference type="NCBI Taxonomy" id="449393"/>
    <lineage>
        <taxon>unclassified sequences</taxon>
        <taxon>metagenomes</taxon>
        <taxon>ecological metagenomes</taxon>
    </lineage>
</organism>
<dbReference type="GO" id="GO:0003677">
    <property type="term" value="F:DNA binding"/>
    <property type="evidence" value="ECO:0007669"/>
    <property type="project" value="InterPro"/>
</dbReference>
<dbReference type="InterPro" id="IPR003356">
    <property type="entry name" value="DNA_methylase_A-5"/>
</dbReference>
<dbReference type="PANTHER" id="PTHR33841:SF5">
    <property type="entry name" value="DNA METHYLASE (MODIFICATION METHYLASE) (METHYLTRANSFERASE)-RELATED"/>
    <property type="match status" value="1"/>
</dbReference>
<proteinExistence type="predicted"/>
<sequence>MAGPVESSEAQRRKLLGAWYTPPELVDHVVDVACSGLRRRRRPLRVLDPACGDGRFLTAVAERLGGRAELCGVDVDAAAVRAARWAVPGAEIVHADALDLDWAGRRFDVVIGNPPFLGQLASATSRGGSSRFGGGPYADVAAEFLALSVELADPEGGRVALVLPQSMLTTRDAAPIRERVAAEATVSHLWWSDTPMFDAAVRTCAVVLVRGARGAGPAHVVARTSGPDFAPAPPMHWRDVADATGRSAWGALLLARPVELPTVGADRLGDLVSFTVDFRDQYYGLVGAVVDDVDATEHPPLVTSGLIEPGRCLWGERPVRFAKQRYAAPRVDLGRLGPEMRAWAARRAVPKLLVANQTRVIEAVDDPLGAWLPGVPVITCVAHEADPGRAAEVRTRVAEVLAGPAATAWVHHHGAGSGLSAGTVRLSPALLASIPLPA</sequence>
<evidence type="ECO:0000256" key="3">
    <source>
        <dbReference type="ARBA" id="ARBA00022691"/>
    </source>
</evidence>
<evidence type="ECO:0000256" key="1">
    <source>
        <dbReference type="ARBA" id="ARBA00022603"/>
    </source>
</evidence>
<dbReference type="GO" id="GO:0032259">
    <property type="term" value="P:methylation"/>
    <property type="evidence" value="ECO:0007669"/>
    <property type="project" value="UniProtKB-KW"/>
</dbReference>
<dbReference type="Gene3D" id="3.40.50.150">
    <property type="entry name" value="Vaccinia Virus protein VP39"/>
    <property type="match status" value="1"/>
</dbReference>
<dbReference type="AlphaFoldDB" id="A0A6J6BXX9"/>
<dbReference type="GO" id="GO:0009007">
    <property type="term" value="F:site-specific DNA-methyltransferase (adenine-specific) activity"/>
    <property type="evidence" value="ECO:0007669"/>
    <property type="project" value="UniProtKB-EC"/>
</dbReference>
<feature type="domain" description="DNA methylase adenine-specific" evidence="5">
    <location>
        <begin position="12"/>
        <end position="208"/>
    </location>
</feature>
<dbReference type="PANTHER" id="PTHR33841">
    <property type="entry name" value="DNA METHYLTRANSFERASE YEEA-RELATED"/>
    <property type="match status" value="1"/>
</dbReference>
<keyword evidence="4" id="KW-0680">Restriction system</keyword>
<dbReference type="EMBL" id="CAEZSR010000010">
    <property type="protein sequence ID" value="CAB4544051.1"/>
    <property type="molecule type" value="Genomic_DNA"/>
</dbReference>
<dbReference type="CDD" id="cd02440">
    <property type="entry name" value="AdoMet_MTases"/>
    <property type="match status" value="1"/>
</dbReference>
<keyword evidence="3" id="KW-0949">S-adenosyl-L-methionine</keyword>
<protein>
    <submittedName>
        <fullName evidence="6">Unannotated protein</fullName>
    </submittedName>
</protein>
<dbReference type="InterPro" id="IPR002052">
    <property type="entry name" value="DNA_methylase_N6_adenine_CS"/>
</dbReference>
<dbReference type="SUPFAM" id="SSF53335">
    <property type="entry name" value="S-adenosyl-L-methionine-dependent methyltransferases"/>
    <property type="match status" value="1"/>
</dbReference>
<name>A0A6J6BXX9_9ZZZZ</name>
<evidence type="ECO:0000259" key="5">
    <source>
        <dbReference type="Pfam" id="PF02384"/>
    </source>
</evidence>
<dbReference type="GO" id="GO:0009307">
    <property type="term" value="P:DNA restriction-modification system"/>
    <property type="evidence" value="ECO:0007669"/>
    <property type="project" value="UniProtKB-KW"/>
</dbReference>
<dbReference type="Pfam" id="PF02384">
    <property type="entry name" value="N6_Mtase"/>
    <property type="match status" value="1"/>
</dbReference>
<dbReference type="InterPro" id="IPR050953">
    <property type="entry name" value="N4_N6_ade-DNA_methylase"/>
</dbReference>
<evidence type="ECO:0000256" key="2">
    <source>
        <dbReference type="ARBA" id="ARBA00022679"/>
    </source>
</evidence>